<keyword evidence="1" id="KW-0472">Membrane</keyword>
<gene>
    <name evidence="2" type="ORF">GGR28_003633</name>
</gene>
<protein>
    <submittedName>
        <fullName evidence="2">Uncharacterized protein</fullName>
    </submittedName>
</protein>
<proteinExistence type="predicted"/>
<reference evidence="2 3" key="1">
    <citation type="submission" date="2020-08" db="EMBL/GenBank/DDBJ databases">
        <title>Genomic Encyclopedia of Type Strains, Phase IV (KMG-IV): sequencing the most valuable type-strain genomes for metagenomic binning, comparative biology and taxonomic classification.</title>
        <authorList>
            <person name="Goeker M."/>
        </authorList>
    </citation>
    <scope>NUCLEOTIDE SEQUENCE [LARGE SCALE GENOMIC DNA]</scope>
    <source>
        <strain evidence="2 3">DSM 105137</strain>
    </source>
</reference>
<dbReference type="RefSeq" id="WP_183497219.1">
    <property type="nucleotide sequence ID" value="NZ_JACIFF010000011.1"/>
</dbReference>
<comment type="caution">
    <text evidence="2">The sequence shown here is derived from an EMBL/GenBank/DDBJ whole genome shotgun (WGS) entry which is preliminary data.</text>
</comment>
<evidence type="ECO:0000256" key="1">
    <source>
        <dbReference type="SAM" id="Phobius"/>
    </source>
</evidence>
<feature type="transmembrane region" description="Helical" evidence="1">
    <location>
        <begin position="75"/>
        <end position="95"/>
    </location>
</feature>
<dbReference type="EMBL" id="JACIFF010000011">
    <property type="protein sequence ID" value="MBB4080992.1"/>
    <property type="molecule type" value="Genomic_DNA"/>
</dbReference>
<keyword evidence="3" id="KW-1185">Reference proteome</keyword>
<dbReference type="Proteomes" id="UP000576209">
    <property type="component" value="Unassembled WGS sequence"/>
</dbReference>
<dbReference type="AlphaFoldDB" id="A0A840EBB5"/>
<keyword evidence="1" id="KW-1133">Transmembrane helix</keyword>
<sequence>MSEEEKHRLIDQLLDQRITPAEKKLLSHELETDPDLVEQLRFELALRQSVQRDYVAELEEAYQEKNGTPVRSLRLRWALGAACTVAVIILAVMYWNKQDGYLFSPEEGTELLARAVSYENEVTRQIGITAGGDSWENQLLRAEGPQDYRDALAQLKAEIARGRPCQNVRYEYFASLLELYISRDLRSSEDHLACVRNSSDPRFRDQLMVPQILLLLGKGERSAAAELFDSADLPPGSLPPEAYRLLRAVSAE</sequence>
<keyword evidence="1" id="KW-0812">Transmembrane</keyword>
<evidence type="ECO:0000313" key="2">
    <source>
        <dbReference type="EMBL" id="MBB4080992.1"/>
    </source>
</evidence>
<evidence type="ECO:0000313" key="3">
    <source>
        <dbReference type="Proteomes" id="UP000576209"/>
    </source>
</evidence>
<organism evidence="2 3">
    <name type="scientific">Neolewinella aquimaris</name>
    <dbReference type="NCBI Taxonomy" id="1835722"/>
    <lineage>
        <taxon>Bacteria</taxon>
        <taxon>Pseudomonadati</taxon>
        <taxon>Bacteroidota</taxon>
        <taxon>Saprospiria</taxon>
        <taxon>Saprospirales</taxon>
        <taxon>Lewinellaceae</taxon>
        <taxon>Neolewinella</taxon>
    </lineage>
</organism>
<name>A0A840EBB5_9BACT</name>
<accession>A0A840EBB5</accession>